<proteinExistence type="predicted"/>
<accession>A0A099L4I0</accession>
<evidence type="ECO:0000313" key="2">
    <source>
        <dbReference type="Proteomes" id="UP000029868"/>
    </source>
</evidence>
<sequence>MVHQFHDFLLGHLVSPFSLLINKVNAYSYNFDAQVNIGNLTEIHAIAVIAYQNASHLNTEYLAKSVPRAVAWNVSIHSNRDEALNWLQLEQARLNKVSTSPTNH</sequence>
<name>A0A099L4I0_COLPS</name>
<dbReference type="Proteomes" id="UP000029868">
    <property type="component" value="Unassembled WGS sequence"/>
</dbReference>
<dbReference type="AlphaFoldDB" id="A0A099L4I0"/>
<dbReference type="PATRIC" id="fig|28229.3.peg.96"/>
<organism evidence="1 2">
    <name type="scientific">Colwellia psychrerythraea</name>
    <name type="common">Vibrio psychroerythus</name>
    <dbReference type="NCBI Taxonomy" id="28229"/>
    <lineage>
        <taxon>Bacteria</taxon>
        <taxon>Pseudomonadati</taxon>
        <taxon>Pseudomonadota</taxon>
        <taxon>Gammaproteobacteria</taxon>
        <taxon>Alteromonadales</taxon>
        <taxon>Colwelliaceae</taxon>
        <taxon>Colwellia</taxon>
    </lineage>
</organism>
<comment type="caution">
    <text evidence="1">The sequence shown here is derived from an EMBL/GenBank/DDBJ whole genome shotgun (WGS) entry which is preliminary data.</text>
</comment>
<protein>
    <recommendedName>
        <fullName evidence="3">STAS/SEC14 domain-containing protein</fullName>
    </recommendedName>
</protein>
<gene>
    <name evidence="1" type="ORF">GAB14E_0944</name>
</gene>
<reference evidence="1 2" key="1">
    <citation type="submission" date="2014-08" db="EMBL/GenBank/DDBJ databases">
        <title>Genomic and Phenotypic Diversity of Colwellia psychrerythraea strains from Disparate Marine Basins.</title>
        <authorList>
            <person name="Techtmann S.M."/>
            <person name="Stelling S.C."/>
            <person name="Utturkar S.M."/>
            <person name="Alshibli N."/>
            <person name="Harris A."/>
            <person name="Brown S.D."/>
            <person name="Hazen T.C."/>
        </authorList>
    </citation>
    <scope>NUCLEOTIDE SEQUENCE [LARGE SCALE GENOMIC DNA]</scope>
    <source>
        <strain evidence="1 2">GAB14E</strain>
    </source>
</reference>
<dbReference type="RefSeq" id="WP_231561951.1">
    <property type="nucleotide sequence ID" value="NZ_JQEC01000002.1"/>
</dbReference>
<evidence type="ECO:0008006" key="3">
    <source>
        <dbReference type="Google" id="ProtNLM"/>
    </source>
</evidence>
<dbReference type="EMBL" id="JQEC01000002">
    <property type="protein sequence ID" value="KGJ97355.1"/>
    <property type="molecule type" value="Genomic_DNA"/>
</dbReference>
<evidence type="ECO:0000313" key="1">
    <source>
        <dbReference type="EMBL" id="KGJ97355.1"/>
    </source>
</evidence>